<organism evidence="3 4">
    <name type="scientific">Coniochaeta hoffmannii</name>
    <dbReference type="NCBI Taxonomy" id="91930"/>
    <lineage>
        <taxon>Eukaryota</taxon>
        <taxon>Fungi</taxon>
        <taxon>Dikarya</taxon>
        <taxon>Ascomycota</taxon>
        <taxon>Pezizomycotina</taxon>
        <taxon>Sordariomycetes</taxon>
        <taxon>Sordariomycetidae</taxon>
        <taxon>Coniochaetales</taxon>
        <taxon>Coniochaetaceae</taxon>
        <taxon>Coniochaeta</taxon>
    </lineage>
</organism>
<evidence type="ECO:0000313" key="3">
    <source>
        <dbReference type="EMBL" id="KAJ9164816.1"/>
    </source>
</evidence>
<reference evidence="3" key="1">
    <citation type="submission" date="2022-07" db="EMBL/GenBank/DDBJ databases">
        <title>Fungi with potential for degradation of polypropylene.</title>
        <authorList>
            <person name="Gostincar C."/>
        </authorList>
    </citation>
    <scope>NUCLEOTIDE SEQUENCE</scope>
    <source>
        <strain evidence="3">EXF-13287</strain>
    </source>
</reference>
<dbReference type="GO" id="GO:0016747">
    <property type="term" value="F:acyltransferase activity, transferring groups other than amino-acyl groups"/>
    <property type="evidence" value="ECO:0007669"/>
    <property type="project" value="InterPro"/>
</dbReference>
<dbReference type="Pfam" id="PF13508">
    <property type="entry name" value="Acetyltransf_7"/>
    <property type="match status" value="1"/>
</dbReference>
<keyword evidence="4" id="KW-1185">Reference proteome</keyword>
<dbReference type="EMBL" id="JANBVN010000009">
    <property type="protein sequence ID" value="KAJ9164816.1"/>
    <property type="molecule type" value="Genomic_DNA"/>
</dbReference>
<comment type="caution">
    <text evidence="3">The sequence shown here is derived from an EMBL/GenBank/DDBJ whole genome shotgun (WGS) entry which is preliminary data.</text>
</comment>
<dbReference type="Gene3D" id="3.40.630.30">
    <property type="match status" value="1"/>
</dbReference>
<gene>
    <name evidence="3" type="ORF">NKR19_g1075</name>
</gene>
<feature type="domain" description="N-acetyltransferase" evidence="2">
    <location>
        <begin position="130"/>
        <end position="257"/>
    </location>
</feature>
<protein>
    <recommendedName>
        <fullName evidence="2">N-acetyltransferase domain-containing protein</fullName>
    </recommendedName>
</protein>
<proteinExistence type="predicted"/>
<dbReference type="AlphaFoldDB" id="A0AA38SJ65"/>
<evidence type="ECO:0000313" key="4">
    <source>
        <dbReference type="Proteomes" id="UP001174691"/>
    </source>
</evidence>
<dbReference type="InterPro" id="IPR016181">
    <property type="entry name" value="Acyl_CoA_acyltransferase"/>
</dbReference>
<feature type="compositionally biased region" description="Basic and acidic residues" evidence="1">
    <location>
        <begin position="96"/>
        <end position="125"/>
    </location>
</feature>
<evidence type="ECO:0000259" key="2">
    <source>
        <dbReference type="PROSITE" id="PS51186"/>
    </source>
</evidence>
<dbReference type="SUPFAM" id="SSF55729">
    <property type="entry name" value="Acyl-CoA N-acyltransferases (Nat)"/>
    <property type="match status" value="1"/>
</dbReference>
<evidence type="ECO:0000256" key="1">
    <source>
        <dbReference type="SAM" id="MobiDB-lite"/>
    </source>
</evidence>
<dbReference type="Proteomes" id="UP001174691">
    <property type="component" value="Unassembled WGS sequence"/>
</dbReference>
<dbReference type="PANTHER" id="PTHR42791:SF2">
    <property type="entry name" value="N-ACETYLTRANSFERASE DOMAIN-CONTAINING PROTEIN"/>
    <property type="match status" value="1"/>
</dbReference>
<feature type="region of interest" description="Disordered" evidence="1">
    <location>
        <begin position="82"/>
        <end position="144"/>
    </location>
</feature>
<dbReference type="PROSITE" id="PS51186">
    <property type="entry name" value="GNAT"/>
    <property type="match status" value="1"/>
</dbReference>
<dbReference type="PANTHER" id="PTHR42791">
    <property type="entry name" value="GNAT FAMILY ACETYLTRANSFERASE"/>
    <property type="match status" value="1"/>
</dbReference>
<dbReference type="CDD" id="cd04301">
    <property type="entry name" value="NAT_SF"/>
    <property type="match status" value="1"/>
</dbReference>
<name>A0AA38SJ65_9PEZI</name>
<sequence length="299" mass="33847">MAVRPATRSDLEYLTKILVASSNDDPCYPYRFPWKDHYPLQYEEHCRRKCREYLTANTVEVYELTDPRGDQTVIAFSVWDQPKGHLPKSQRSQTWPRRDTLPPPNKEDDRDSEASQHPQPRDHAPRPKQHLVRTPSQPKPFAREDRCRAFRDAGKAAKAGFFENDKQQQQQQQEYATGGGGGGYMFLKILLCHPDYRRRGAGTALVRRGVAVARLHGAHTALFSSPMGVHLYRKLGFQEIGKFEVAVAGDEERLEIPAMVFPARGPAARSRRGSRCAAEVAPTGLRKCSTHNAMVVQKV</sequence>
<dbReference type="InterPro" id="IPR052523">
    <property type="entry name" value="Trichothecene_AcTrans"/>
</dbReference>
<accession>A0AA38SJ65</accession>
<dbReference type="InterPro" id="IPR000182">
    <property type="entry name" value="GNAT_dom"/>
</dbReference>